<dbReference type="Gene3D" id="1.10.10.10">
    <property type="entry name" value="Winged helix-like DNA-binding domain superfamily/Winged helix DNA-binding domain"/>
    <property type="match status" value="1"/>
</dbReference>
<dbReference type="AlphaFoldDB" id="A0A840EZS6"/>
<sequence length="301" mass="31976">MEFRQLSQFLVVADEGHFTRASRRLHMSQSALSSSIRTLESELGVALFERTTRRVLLTPAGSLLLRHARTITAEVSAAQQAVADLRGLGSGTLDVGTVQTFTSIDLPRALADYHADHPGVQISVREATTVELLDAVRGGGLDAAFVALDHRPVGQGVHVLHTYTEPLCAVVGPDHRLATADGVGLAELAAWPFIDFEAGVGLQTVVAALFDAASIDRDIAFRIGDMTRLLRLVEHGLGVAVVPESIVHDAAVVALAITGSVTPTRHTALVCRESVPSNPAARRFVESLGGGSKHPILTDDR</sequence>
<accession>A0A840EZS6</accession>
<dbReference type="EMBL" id="JACIFP010000001">
    <property type="protein sequence ID" value="MBB4135854.1"/>
    <property type="molecule type" value="Genomic_DNA"/>
</dbReference>
<evidence type="ECO:0000256" key="1">
    <source>
        <dbReference type="ARBA" id="ARBA00009437"/>
    </source>
</evidence>
<dbReference type="GO" id="GO:0032993">
    <property type="term" value="C:protein-DNA complex"/>
    <property type="evidence" value="ECO:0007669"/>
    <property type="project" value="TreeGrafter"/>
</dbReference>
<dbReference type="Proteomes" id="UP000551501">
    <property type="component" value="Unassembled WGS sequence"/>
</dbReference>
<keyword evidence="3 7" id="KW-0238">DNA-binding</keyword>
<dbReference type="FunFam" id="1.10.10.10:FF:000001">
    <property type="entry name" value="LysR family transcriptional regulator"/>
    <property type="match status" value="1"/>
</dbReference>
<evidence type="ECO:0000259" key="6">
    <source>
        <dbReference type="PROSITE" id="PS50931"/>
    </source>
</evidence>
<dbReference type="Pfam" id="PF00126">
    <property type="entry name" value="HTH_1"/>
    <property type="match status" value="1"/>
</dbReference>
<name>A0A840EZS6_9ACTN</name>
<keyword evidence="2" id="KW-0805">Transcription regulation</keyword>
<gene>
    <name evidence="7" type="ORF">BKA16_002406</name>
</gene>
<keyword evidence="5" id="KW-0804">Transcription</keyword>
<organism evidence="7 8">
    <name type="scientific">Gordonia humi</name>
    <dbReference type="NCBI Taxonomy" id="686429"/>
    <lineage>
        <taxon>Bacteria</taxon>
        <taxon>Bacillati</taxon>
        <taxon>Actinomycetota</taxon>
        <taxon>Actinomycetes</taxon>
        <taxon>Mycobacteriales</taxon>
        <taxon>Gordoniaceae</taxon>
        <taxon>Gordonia</taxon>
    </lineage>
</organism>
<evidence type="ECO:0000256" key="4">
    <source>
        <dbReference type="ARBA" id="ARBA00023159"/>
    </source>
</evidence>
<evidence type="ECO:0000256" key="3">
    <source>
        <dbReference type="ARBA" id="ARBA00023125"/>
    </source>
</evidence>
<keyword evidence="4" id="KW-0010">Activator</keyword>
<comment type="similarity">
    <text evidence="1">Belongs to the LysR transcriptional regulatory family.</text>
</comment>
<dbReference type="InterPro" id="IPR036390">
    <property type="entry name" value="WH_DNA-bd_sf"/>
</dbReference>
<dbReference type="PANTHER" id="PTHR30346">
    <property type="entry name" value="TRANSCRIPTIONAL DUAL REGULATOR HCAR-RELATED"/>
    <property type="match status" value="1"/>
</dbReference>
<evidence type="ECO:0000313" key="8">
    <source>
        <dbReference type="Proteomes" id="UP000551501"/>
    </source>
</evidence>
<dbReference type="PROSITE" id="PS50931">
    <property type="entry name" value="HTH_LYSR"/>
    <property type="match status" value="1"/>
</dbReference>
<dbReference type="GO" id="GO:0003677">
    <property type="term" value="F:DNA binding"/>
    <property type="evidence" value="ECO:0007669"/>
    <property type="project" value="UniProtKB-KW"/>
</dbReference>
<dbReference type="Pfam" id="PF03466">
    <property type="entry name" value="LysR_substrate"/>
    <property type="match status" value="1"/>
</dbReference>
<protein>
    <submittedName>
        <fullName evidence="7">DNA-binding transcriptional LysR family regulator</fullName>
    </submittedName>
</protein>
<feature type="domain" description="HTH lysR-type" evidence="6">
    <location>
        <begin position="1"/>
        <end position="58"/>
    </location>
</feature>
<dbReference type="InterPro" id="IPR036388">
    <property type="entry name" value="WH-like_DNA-bd_sf"/>
</dbReference>
<reference evidence="7 8" key="1">
    <citation type="submission" date="2020-08" db="EMBL/GenBank/DDBJ databases">
        <title>Sequencing the genomes of 1000 actinobacteria strains.</title>
        <authorList>
            <person name="Klenk H.-P."/>
        </authorList>
    </citation>
    <scope>NUCLEOTIDE SEQUENCE [LARGE SCALE GENOMIC DNA]</scope>
    <source>
        <strain evidence="7 8">DSM 45298</strain>
    </source>
</reference>
<proteinExistence type="inferred from homology"/>
<evidence type="ECO:0000313" key="7">
    <source>
        <dbReference type="EMBL" id="MBB4135854.1"/>
    </source>
</evidence>
<evidence type="ECO:0000256" key="2">
    <source>
        <dbReference type="ARBA" id="ARBA00023015"/>
    </source>
</evidence>
<dbReference type="SUPFAM" id="SSF53850">
    <property type="entry name" value="Periplasmic binding protein-like II"/>
    <property type="match status" value="1"/>
</dbReference>
<keyword evidence="8" id="KW-1185">Reference proteome</keyword>
<dbReference type="InterPro" id="IPR000847">
    <property type="entry name" value="LysR_HTH_N"/>
</dbReference>
<dbReference type="PANTHER" id="PTHR30346:SF28">
    <property type="entry name" value="HTH-TYPE TRANSCRIPTIONAL REGULATOR CYNR"/>
    <property type="match status" value="1"/>
</dbReference>
<dbReference type="GO" id="GO:0003700">
    <property type="term" value="F:DNA-binding transcription factor activity"/>
    <property type="evidence" value="ECO:0007669"/>
    <property type="project" value="InterPro"/>
</dbReference>
<dbReference type="Gene3D" id="3.40.190.290">
    <property type="match status" value="1"/>
</dbReference>
<dbReference type="RefSeq" id="WP_183370863.1">
    <property type="nucleotide sequence ID" value="NZ_BAABHL010000040.1"/>
</dbReference>
<comment type="caution">
    <text evidence="7">The sequence shown here is derived from an EMBL/GenBank/DDBJ whole genome shotgun (WGS) entry which is preliminary data.</text>
</comment>
<dbReference type="SUPFAM" id="SSF46785">
    <property type="entry name" value="Winged helix' DNA-binding domain"/>
    <property type="match status" value="1"/>
</dbReference>
<evidence type="ECO:0000256" key="5">
    <source>
        <dbReference type="ARBA" id="ARBA00023163"/>
    </source>
</evidence>
<dbReference type="PRINTS" id="PR00039">
    <property type="entry name" value="HTHLYSR"/>
</dbReference>
<dbReference type="InterPro" id="IPR005119">
    <property type="entry name" value="LysR_subst-bd"/>
</dbReference>